<organism evidence="3 4">
    <name type="scientific">Capsulimonas corticalis</name>
    <dbReference type="NCBI Taxonomy" id="2219043"/>
    <lineage>
        <taxon>Bacteria</taxon>
        <taxon>Bacillati</taxon>
        <taxon>Armatimonadota</taxon>
        <taxon>Armatimonadia</taxon>
        <taxon>Capsulimonadales</taxon>
        <taxon>Capsulimonadaceae</taxon>
        <taxon>Capsulimonas</taxon>
    </lineage>
</organism>
<name>A0A402CPA1_9BACT</name>
<protein>
    <submittedName>
        <fullName evidence="3">Uncharacterized protein</fullName>
    </submittedName>
</protein>
<proteinExistence type="predicted"/>
<evidence type="ECO:0000259" key="2">
    <source>
        <dbReference type="Pfam" id="PF10531"/>
    </source>
</evidence>
<dbReference type="InterPro" id="IPR049712">
    <property type="entry name" value="Poly_export"/>
</dbReference>
<dbReference type="Pfam" id="PF02563">
    <property type="entry name" value="Poly_export"/>
    <property type="match status" value="1"/>
</dbReference>
<dbReference type="AlphaFoldDB" id="A0A402CPA1"/>
<dbReference type="Gene3D" id="3.30.1950.10">
    <property type="entry name" value="wza like domain"/>
    <property type="match status" value="1"/>
</dbReference>
<feature type="domain" description="Soluble ligand binding" evidence="2">
    <location>
        <begin position="211"/>
        <end position="260"/>
    </location>
</feature>
<dbReference type="KEGG" id="ccot:CCAX7_51710"/>
<dbReference type="OrthoDB" id="8291at2"/>
<dbReference type="Pfam" id="PF10531">
    <property type="entry name" value="SLBB"/>
    <property type="match status" value="3"/>
</dbReference>
<dbReference type="Gene3D" id="3.10.560.10">
    <property type="entry name" value="Outer membrane lipoprotein wza domain like"/>
    <property type="match status" value="3"/>
</dbReference>
<dbReference type="GO" id="GO:0015159">
    <property type="term" value="F:polysaccharide transmembrane transporter activity"/>
    <property type="evidence" value="ECO:0007669"/>
    <property type="project" value="InterPro"/>
</dbReference>
<reference evidence="3 4" key="1">
    <citation type="journal article" date="2019" name="Int. J. Syst. Evol. Microbiol.">
        <title>Capsulimonas corticalis gen. nov., sp. nov., an aerobic capsulated bacterium, of a novel bacterial order, Capsulimonadales ord. nov., of the class Armatimonadia of the phylum Armatimonadetes.</title>
        <authorList>
            <person name="Li J."/>
            <person name="Kudo C."/>
            <person name="Tonouchi A."/>
        </authorList>
    </citation>
    <scope>NUCLEOTIDE SEQUENCE [LARGE SCALE GENOMIC DNA]</scope>
    <source>
        <strain evidence="3 4">AX-7</strain>
    </source>
</reference>
<dbReference type="EMBL" id="AP025739">
    <property type="protein sequence ID" value="BDI33120.1"/>
    <property type="molecule type" value="Genomic_DNA"/>
</dbReference>
<gene>
    <name evidence="3" type="ORF">CCAX7_51710</name>
</gene>
<dbReference type="PANTHER" id="PTHR33619">
    <property type="entry name" value="POLYSACCHARIDE EXPORT PROTEIN GFCE-RELATED"/>
    <property type="match status" value="1"/>
</dbReference>
<dbReference type="InterPro" id="IPR019554">
    <property type="entry name" value="Soluble_ligand-bd"/>
</dbReference>
<evidence type="ECO:0000313" key="3">
    <source>
        <dbReference type="EMBL" id="BDI33120.1"/>
    </source>
</evidence>
<feature type="domain" description="Polysaccharide export protein N-terminal" evidence="1">
    <location>
        <begin position="44"/>
        <end position="116"/>
    </location>
</feature>
<evidence type="ECO:0000259" key="1">
    <source>
        <dbReference type="Pfam" id="PF02563"/>
    </source>
</evidence>
<dbReference type="Proteomes" id="UP000287394">
    <property type="component" value="Chromosome"/>
</dbReference>
<feature type="domain" description="Soluble ligand binding" evidence="2">
    <location>
        <begin position="295"/>
        <end position="350"/>
    </location>
</feature>
<dbReference type="InterPro" id="IPR003715">
    <property type="entry name" value="Poly_export_N"/>
</dbReference>
<keyword evidence="4" id="KW-1185">Reference proteome</keyword>
<dbReference type="PANTHER" id="PTHR33619:SF3">
    <property type="entry name" value="POLYSACCHARIDE EXPORT PROTEIN GFCE-RELATED"/>
    <property type="match status" value="1"/>
</dbReference>
<feature type="domain" description="Soluble ligand binding" evidence="2">
    <location>
        <begin position="124"/>
        <end position="171"/>
    </location>
</feature>
<accession>A0A402CPA1</accession>
<evidence type="ECO:0000313" key="4">
    <source>
        <dbReference type="Proteomes" id="UP000287394"/>
    </source>
</evidence>
<sequence length="403" mass="41685">MKLSKTSLFAAAFIAPFAFGALSNAALADASTPGIGALNVASIPASYKLAVGDTLDISVMGHDDLKSSVTILPDGSFNFPIAGHIGAQGLTVAQLTAALTHRLSDQLNQPSVTIVVRSSAPQQVSILGAVRSPGLYSVKPGWRLMEAFAACGGASQDNSLTQATLIRDNGKTSVPINVEKLMQGQDDTLNLPLQPGDVLLVQQRDPSVAQVQVSGHVLHPGSYSVPAGGGTITSLLAQAGGPTDDAALAQAQVMHNGEVRTVNLRPLLSSLSDSAASPRLVPGDVLLIPENKLRFAVLGEVAAPRAYAYPDDQGVTVSDALATAGGPTGEANKREANILRKGSDGKVTTIKVNLDEVLAAKPGTTNVALQPDDILYVPTKGHPPLGIRDFAVLIPALSLFVRR</sequence>